<keyword evidence="2" id="KW-1185">Reference proteome</keyword>
<evidence type="ECO:0000313" key="1">
    <source>
        <dbReference type="EMBL" id="KAJ5472116.1"/>
    </source>
</evidence>
<reference evidence="1" key="1">
    <citation type="submission" date="2022-12" db="EMBL/GenBank/DDBJ databases">
        <authorList>
            <person name="Petersen C."/>
        </authorList>
    </citation>
    <scope>NUCLEOTIDE SEQUENCE</scope>
    <source>
        <strain evidence="1">IBT 30728</strain>
    </source>
</reference>
<protein>
    <submittedName>
        <fullName evidence="1">Uncharacterized protein</fullName>
    </submittedName>
</protein>
<name>A0A9X0BLU1_9EURO</name>
<comment type="caution">
    <text evidence="1">The sequence shown here is derived from an EMBL/GenBank/DDBJ whole genome shotgun (WGS) entry which is preliminary data.</text>
</comment>
<dbReference type="GeneID" id="81628530"/>
<organism evidence="1 2">
    <name type="scientific">Penicillium diatomitis</name>
    <dbReference type="NCBI Taxonomy" id="2819901"/>
    <lineage>
        <taxon>Eukaryota</taxon>
        <taxon>Fungi</taxon>
        <taxon>Dikarya</taxon>
        <taxon>Ascomycota</taxon>
        <taxon>Pezizomycotina</taxon>
        <taxon>Eurotiomycetes</taxon>
        <taxon>Eurotiomycetidae</taxon>
        <taxon>Eurotiales</taxon>
        <taxon>Aspergillaceae</taxon>
        <taxon>Penicillium</taxon>
    </lineage>
</organism>
<sequence length="275" mass="30247">MSDVSAHKYSLQSVGQAGFITLDQVESAGIQLCEGRLTPRPRISGDSISVVFIVATDNDKKLQNMDQHMQESLRKLREKIANPIQLLGTFCLREVDSGVPAQPQGFKEGVTGAAGKYGRIGNAFIAVKNFQDGLAKEIKISKELASAIEDADVHIFGGQEASPDLEHEPPYEPNYLACYNATESPVPQKERYCVVKSPGLEVIKAAVEEAIGRNKSLDEAGKDWTGGKILVERGVVKSASNWHPELGKEKKDRFEYANEGLVKMHLPEVWFKHLS</sequence>
<reference evidence="1" key="2">
    <citation type="journal article" date="2023" name="IMA Fungus">
        <title>Comparative genomic study of the Penicillium genus elucidates a diverse pangenome and 15 lateral gene transfer events.</title>
        <authorList>
            <person name="Petersen C."/>
            <person name="Sorensen T."/>
            <person name="Nielsen M.R."/>
            <person name="Sondergaard T.E."/>
            <person name="Sorensen J.L."/>
            <person name="Fitzpatrick D.A."/>
            <person name="Frisvad J.C."/>
            <person name="Nielsen K.L."/>
        </authorList>
    </citation>
    <scope>NUCLEOTIDE SEQUENCE</scope>
    <source>
        <strain evidence="1">IBT 30728</strain>
    </source>
</reference>
<proteinExistence type="predicted"/>
<dbReference type="AlphaFoldDB" id="A0A9X0BLU1"/>
<gene>
    <name evidence="1" type="ORF">N7539_008685</name>
</gene>
<dbReference type="Gene3D" id="3.90.950.10">
    <property type="match status" value="1"/>
</dbReference>
<dbReference type="RefSeq" id="XP_056786662.1">
    <property type="nucleotide sequence ID" value="XM_056938280.1"/>
</dbReference>
<accession>A0A9X0BLU1</accession>
<dbReference type="Proteomes" id="UP001148312">
    <property type="component" value="Unassembled WGS sequence"/>
</dbReference>
<dbReference type="InterPro" id="IPR029001">
    <property type="entry name" value="ITPase-like_fam"/>
</dbReference>
<dbReference type="EMBL" id="JAPWDQ010000013">
    <property type="protein sequence ID" value="KAJ5472116.1"/>
    <property type="molecule type" value="Genomic_DNA"/>
</dbReference>
<evidence type="ECO:0000313" key="2">
    <source>
        <dbReference type="Proteomes" id="UP001148312"/>
    </source>
</evidence>